<keyword evidence="2 4" id="KW-0547">Nucleotide-binding</keyword>
<evidence type="ECO:0000313" key="6">
    <source>
        <dbReference type="Proteomes" id="UP001560573"/>
    </source>
</evidence>
<dbReference type="PIRSF" id="PIRSF006806">
    <property type="entry name" value="FTHF_cligase"/>
    <property type="match status" value="1"/>
</dbReference>
<comment type="similarity">
    <text evidence="1 4">Belongs to the 5-formyltetrahydrofolate cyclo-ligase family.</text>
</comment>
<evidence type="ECO:0000256" key="2">
    <source>
        <dbReference type="ARBA" id="ARBA00022741"/>
    </source>
</evidence>
<dbReference type="Proteomes" id="UP001560573">
    <property type="component" value="Unassembled WGS sequence"/>
</dbReference>
<sequence length="189" mass="22114">MTKKELRSTYKQKRLEISSKEKLRLDDLLLIRFQQLAFENVEVLLSYWPMGHHAEPNTILYTSYLRHSIPGLRIGYTRTNFGDCSMQAVEINEDTLYTTNHIGITEPCGDIYIDPEEIDLVFVPMLICDVDGYRVGYGKGFYDRFLSRCRPDVLKVGFSYFEPVSTIDDRNEFDIPLDYCITQDCIYEF</sequence>
<dbReference type="Gene3D" id="3.40.50.10420">
    <property type="entry name" value="NagB/RpiA/CoA transferase-like"/>
    <property type="match status" value="1"/>
</dbReference>
<dbReference type="InterPro" id="IPR037171">
    <property type="entry name" value="NagB/RpiA_transferase-like"/>
</dbReference>
<dbReference type="InterPro" id="IPR002698">
    <property type="entry name" value="FTHF_cligase"/>
</dbReference>
<keyword evidence="5" id="KW-0436">Ligase</keyword>
<comment type="catalytic activity">
    <reaction evidence="4">
        <text>(6S)-5-formyl-5,6,7,8-tetrahydrofolate + ATP = (6R)-5,10-methenyltetrahydrofolate + ADP + phosphate</text>
        <dbReference type="Rhea" id="RHEA:10488"/>
        <dbReference type="ChEBI" id="CHEBI:30616"/>
        <dbReference type="ChEBI" id="CHEBI:43474"/>
        <dbReference type="ChEBI" id="CHEBI:57455"/>
        <dbReference type="ChEBI" id="CHEBI:57457"/>
        <dbReference type="ChEBI" id="CHEBI:456216"/>
        <dbReference type="EC" id="6.3.3.2"/>
    </reaction>
</comment>
<proteinExistence type="inferred from homology"/>
<dbReference type="RefSeq" id="WP_369328288.1">
    <property type="nucleotide sequence ID" value="NZ_JAULBC010000001.1"/>
</dbReference>
<dbReference type="PANTHER" id="PTHR23407:SF1">
    <property type="entry name" value="5-FORMYLTETRAHYDROFOLATE CYCLO-LIGASE"/>
    <property type="match status" value="1"/>
</dbReference>
<dbReference type="GO" id="GO:0030272">
    <property type="term" value="F:5-formyltetrahydrofolate cyclo-ligase activity"/>
    <property type="evidence" value="ECO:0007669"/>
    <property type="project" value="UniProtKB-EC"/>
</dbReference>
<evidence type="ECO:0000256" key="4">
    <source>
        <dbReference type="RuleBase" id="RU361279"/>
    </source>
</evidence>
<comment type="caution">
    <text evidence="5">The sequence shown here is derived from an EMBL/GenBank/DDBJ whole genome shotgun (WGS) entry which is preliminary data.</text>
</comment>
<evidence type="ECO:0000313" key="5">
    <source>
        <dbReference type="EMBL" id="MEX6686892.1"/>
    </source>
</evidence>
<keyword evidence="6" id="KW-1185">Reference proteome</keyword>
<organism evidence="5 6">
    <name type="scientific">Danxiaibacter flavus</name>
    <dbReference type="NCBI Taxonomy" id="3049108"/>
    <lineage>
        <taxon>Bacteria</taxon>
        <taxon>Pseudomonadati</taxon>
        <taxon>Bacteroidota</taxon>
        <taxon>Chitinophagia</taxon>
        <taxon>Chitinophagales</taxon>
        <taxon>Chitinophagaceae</taxon>
        <taxon>Danxiaibacter</taxon>
    </lineage>
</organism>
<reference evidence="5 6" key="1">
    <citation type="submission" date="2023-07" db="EMBL/GenBank/DDBJ databases">
        <authorList>
            <person name="Lian W.-H."/>
        </authorList>
    </citation>
    <scope>NUCLEOTIDE SEQUENCE [LARGE SCALE GENOMIC DNA]</scope>
    <source>
        <strain evidence="5 6">SYSU DXS3180</strain>
    </source>
</reference>
<keyword evidence="4" id="KW-0460">Magnesium</keyword>
<evidence type="ECO:0000256" key="1">
    <source>
        <dbReference type="ARBA" id="ARBA00010638"/>
    </source>
</evidence>
<protein>
    <recommendedName>
        <fullName evidence="4">5-formyltetrahydrofolate cyclo-ligase</fullName>
        <ecNumber evidence="4">6.3.3.2</ecNumber>
    </recommendedName>
</protein>
<evidence type="ECO:0000256" key="3">
    <source>
        <dbReference type="ARBA" id="ARBA00022840"/>
    </source>
</evidence>
<gene>
    <name evidence="5" type="ORF">QTN47_05270</name>
</gene>
<dbReference type="Pfam" id="PF01812">
    <property type="entry name" value="5-FTHF_cyc-lig"/>
    <property type="match status" value="1"/>
</dbReference>
<dbReference type="SUPFAM" id="SSF100950">
    <property type="entry name" value="NagB/RpiA/CoA transferase-like"/>
    <property type="match status" value="1"/>
</dbReference>
<comment type="cofactor">
    <cofactor evidence="4">
        <name>Mg(2+)</name>
        <dbReference type="ChEBI" id="CHEBI:18420"/>
    </cofactor>
</comment>
<dbReference type="PANTHER" id="PTHR23407">
    <property type="entry name" value="ATPASE INHIBITOR/5-FORMYLTETRAHYDROFOLATE CYCLO-LIGASE"/>
    <property type="match status" value="1"/>
</dbReference>
<dbReference type="EMBL" id="JAULBC010000001">
    <property type="protein sequence ID" value="MEX6686892.1"/>
    <property type="molecule type" value="Genomic_DNA"/>
</dbReference>
<keyword evidence="4" id="KW-0479">Metal-binding</keyword>
<dbReference type="NCBIfam" id="TIGR02727">
    <property type="entry name" value="MTHFS_bact"/>
    <property type="match status" value="1"/>
</dbReference>
<accession>A0ABV3ZAK1</accession>
<name>A0ABV3ZAK1_9BACT</name>
<keyword evidence="3 4" id="KW-0067">ATP-binding</keyword>
<dbReference type="EC" id="6.3.3.2" evidence="4"/>
<dbReference type="InterPro" id="IPR024185">
    <property type="entry name" value="FTHF_cligase-like_sf"/>
</dbReference>